<dbReference type="Gene3D" id="3.30.230.10">
    <property type="match status" value="1"/>
</dbReference>
<dbReference type="InterPro" id="IPR042120">
    <property type="entry name" value="MutL_C_dimsub"/>
</dbReference>
<dbReference type="CDD" id="cd03484">
    <property type="entry name" value="MutL_Trans_hPMS_2_like"/>
    <property type="match status" value="1"/>
</dbReference>
<keyword evidence="4" id="KW-1185">Reference proteome</keyword>
<accession>A0ABM0GSM4</accession>
<feature type="domain" description="DNA mismatch repair protein S5" evidence="3">
    <location>
        <begin position="16"/>
        <end position="129"/>
    </location>
</feature>
<dbReference type="Gene3D" id="3.30.1540.20">
    <property type="entry name" value="MutL, C-terminal domain, dimerisation subdomain"/>
    <property type="match status" value="1"/>
</dbReference>
<evidence type="ECO:0000259" key="3">
    <source>
        <dbReference type="SMART" id="SM01340"/>
    </source>
</evidence>
<dbReference type="InterPro" id="IPR020568">
    <property type="entry name" value="Ribosomal_Su5_D2-typ_SF"/>
</dbReference>
<dbReference type="InterPro" id="IPR013507">
    <property type="entry name" value="DNA_mismatch_S5_2-like"/>
</dbReference>
<name>A0ABM0GSM4_SACKO</name>
<dbReference type="GeneID" id="100368527"/>
<dbReference type="InterPro" id="IPR038973">
    <property type="entry name" value="MutL/Mlh/Pms-like"/>
</dbReference>
<sequence length="532" mass="60110">LQTLLNFEQCTPSEEVCTEYGLNKGALNTDVFKLSGLVSKPDHGLGRSTCDRQFCFINKRPCDYSKVFKVLNEVYHMYNRHQYPFVVLDITLSKESVDVNITPDKRQILVAEEKTLLAVVKSSLIKLYEPRSALYQMNQKPMAILKSPSQPGPAIQTLTLSRLKRAYSHSGSVDIESPGRPAKQPRLDNFVIASSQSIGKTEDEKQDSEGFSIDSNITCSSQSSLGSSTASSQRSENTTDALCTAGKQTLLKIEQISGWKREDNGVCSTSHESSQNTEVDKEVNIQRHEVKVPFSLPGIANRLKQCQGAKSDFKTAGRSFRAEIKPQDNKSAEEELQRKISKEMFKDMEVIGQFNLGFIIVKIKEDLFIVDQHATDEKYNFEMLQKHTNIQSQKLIQPQKLELTPVNESVLMDNLEIFQKNGFDFITEEGDTGKKVKLISLPMSKNWTFGKQDIDELIFMLNDAPGTMCRPSRVRQMFASRACRQSIMVGTALNKTEMKKLICHMGEIEQPWNCPHGRPTMRHLFNITMLPD</sequence>
<dbReference type="Gene3D" id="3.30.1370.100">
    <property type="entry name" value="MutL, C-terminal domain, regulatory subdomain"/>
    <property type="match status" value="1"/>
</dbReference>
<dbReference type="Pfam" id="PF01119">
    <property type="entry name" value="DNA_mis_repair"/>
    <property type="match status" value="1"/>
</dbReference>
<evidence type="ECO:0000256" key="1">
    <source>
        <dbReference type="SAM" id="MobiDB-lite"/>
    </source>
</evidence>
<evidence type="ECO:0000313" key="5">
    <source>
        <dbReference type="RefSeq" id="XP_002736491.1"/>
    </source>
</evidence>
<reference evidence="5" key="1">
    <citation type="submission" date="2025-08" db="UniProtKB">
        <authorList>
            <consortium name="RefSeq"/>
        </authorList>
    </citation>
    <scope>IDENTIFICATION</scope>
    <source>
        <tissue evidence="5">Testes</tissue>
    </source>
</reference>
<dbReference type="SMART" id="SM00853">
    <property type="entry name" value="MutL_C"/>
    <property type="match status" value="1"/>
</dbReference>
<proteinExistence type="predicted"/>
<gene>
    <name evidence="5" type="primary">LOC100368527</name>
</gene>
<dbReference type="PANTHER" id="PTHR10073:SF52">
    <property type="entry name" value="MISMATCH REPAIR ENDONUCLEASE PMS2"/>
    <property type="match status" value="1"/>
</dbReference>
<dbReference type="InterPro" id="IPR014790">
    <property type="entry name" value="MutL_C"/>
</dbReference>
<feature type="domain" description="MutL C-terminal dimerisation" evidence="2">
    <location>
        <begin position="350"/>
        <end position="493"/>
    </location>
</feature>
<dbReference type="SMART" id="SM01340">
    <property type="entry name" value="DNA_mis_repair"/>
    <property type="match status" value="1"/>
</dbReference>
<dbReference type="PANTHER" id="PTHR10073">
    <property type="entry name" value="DNA MISMATCH REPAIR PROTEIN MLH, PMS, MUTL"/>
    <property type="match status" value="1"/>
</dbReference>
<dbReference type="InterPro" id="IPR042121">
    <property type="entry name" value="MutL_C_regsub"/>
</dbReference>
<dbReference type="SUPFAM" id="SSF118116">
    <property type="entry name" value="DNA mismatch repair protein MutL"/>
    <property type="match status" value="1"/>
</dbReference>
<dbReference type="Pfam" id="PF08676">
    <property type="entry name" value="MutL_C"/>
    <property type="match status" value="1"/>
</dbReference>
<dbReference type="Proteomes" id="UP000694865">
    <property type="component" value="Unplaced"/>
</dbReference>
<organism evidence="4 5">
    <name type="scientific">Saccoglossus kowalevskii</name>
    <name type="common">Acorn worm</name>
    <dbReference type="NCBI Taxonomy" id="10224"/>
    <lineage>
        <taxon>Eukaryota</taxon>
        <taxon>Metazoa</taxon>
        <taxon>Hemichordata</taxon>
        <taxon>Enteropneusta</taxon>
        <taxon>Harrimaniidae</taxon>
        <taxon>Saccoglossus</taxon>
    </lineage>
</organism>
<evidence type="ECO:0000259" key="2">
    <source>
        <dbReference type="SMART" id="SM00853"/>
    </source>
</evidence>
<dbReference type="SUPFAM" id="SSF54211">
    <property type="entry name" value="Ribosomal protein S5 domain 2-like"/>
    <property type="match status" value="1"/>
</dbReference>
<protein>
    <submittedName>
        <fullName evidence="5">Mismatch repair endonuclease PMS2-like</fullName>
    </submittedName>
</protein>
<dbReference type="InterPro" id="IPR014721">
    <property type="entry name" value="Ribsml_uS5_D2-typ_fold_subgr"/>
</dbReference>
<evidence type="ECO:0000313" key="4">
    <source>
        <dbReference type="Proteomes" id="UP000694865"/>
    </source>
</evidence>
<feature type="region of interest" description="Disordered" evidence="1">
    <location>
        <begin position="194"/>
        <end position="213"/>
    </location>
</feature>
<dbReference type="InterPro" id="IPR037198">
    <property type="entry name" value="MutL_C_sf"/>
</dbReference>
<dbReference type="RefSeq" id="XP_002736491.1">
    <property type="nucleotide sequence ID" value="XM_002736445.2"/>
</dbReference>
<feature type="non-terminal residue" evidence="5">
    <location>
        <position position="1"/>
    </location>
</feature>